<name>A0A8J2LA89_9HEXA</name>
<protein>
    <submittedName>
        <fullName evidence="2">Uncharacterized protein</fullName>
    </submittedName>
</protein>
<dbReference type="EMBL" id="CAJVCH010561334">
    <property type="protein sequence ID" value="CAG7831647.1"/>
    <property type="molecule type" value="Genomic_DNA"/>
</dbReference>
<organism evidence="2 3">
    <name type="scientific">Allacma fusca</name>
    <dbReference type="NCBI Taxonomy" id="39272"/>
    <lineage>
        <taxon>Eukaryota</taxon>
        <taxon>Metazoa</taxon>
        <taxon>Ecdysozoa</taxon>
        <taxon>Arthropoda</taxon>
        <taxon>Hexapoda</taxon>
        <taxon>Collembola</taxon>
        <taxon>Symphypleona</taxon>
        <taxon>Sminthuridae</taxon>
        <taxon>Allacma</taxon>
    </lineage>
</organism>
<sequence>MVISKIIFEISILLLFQFIPVTQFSLQVFYLPLAVCHVVHPPFAHSSVVQPPFARSSVVPPPFARSSVVRPPFLGVTPSVRHFLGDNCCCGSKAIYNVDFWLNVEDGRCLPRYSMPGPAFRPGGQGGAQGVPQLRRPNIRVKGVCRFCIHCMHAIGDDWVACRFEYCRQRIVTPVPMPPTPDGWSICRGCKLVFIKDGQRFCGLCQWRTPAGAIYQRCLHERIRDVMNQAEAIRNMFIPGAEQQNPPPMQLPANGGMQPHPGNQQQAAANPFNDEQLEQMLLE</sequence>
<reference evidence="2" key="1">
    <citation type="submission" date="2021-06" db="EMBL/GenBank/DDBJ databases">
        <authorList>
            <person name="Hodson N. C."/>
            <person name="Mongue J. A."/>
            <person name="Jaron S. K."/>
        </authorList>
    </citation>
    <scope>NUCLEOTIDE SEQUENCE</scope>
</reference>
<keyword evidence="3" id="KW-1185">Reference proteome</keyword>
<evidence type="ECO:0000256" key="1">
    <source>
        <dbReference type="SAM" id="MobiDB-lite"/>
    </source>
</evidence>
<evidence type="ECO:0000313" key="2">
    <source>
        <dbReference type="EMBL" id="CAG7831647.1"/>
    </source>
</evidence>
<proteinExistence type="predicted"/>
<gene>
    <name evidence="2" type="ORF">AFUS01_LOCUS41380</name>
</gene>
<comment type="caution">
    <text evidence="2">The sequence shown here is derived from an EMBL/GenBank/DDBJ whole genome shotgun (WGS) entry which is preliminary data.</text>
</comment>
<evidence type="ECO:0000313" key="3">
    <source>
        <dbReference type="Proteomes" id="UP000708208"/>
    </source>
</evidence>
<accession>A0A8J2LA89</accession>
<dbReference type="Proteomes" id="UP000708208">
    <property type="component" value="Unassembled WGS sequence"/>
</dbReference>
<dbReference type="AlphaFoldDB" id="A0A8J2LA89"/>
<feature type="region of interest" description="Disordered" evidence="1">
    <location>
        <begin position="240"/>
        <end position="273"/>
    </location>
</feature>